<comment type="caution">
    <text evidence="2">The sequence shown here is derived from an EMBL/GenBank/DDBJ whole genome shotgun (WGS) entry which is preliminary data.</text>
</comment>
<dbReference type="InterPro" id="IPR051783">
    <property type="entry name" value="NAD(P)-dependent_oxidoreduct"/>
</dbReference>
<dbReference type="GO" id="GO:0004029">
    <property type="term" value="F:aldehyde dehydrogenase (NAD+) activity"/>
    <property type="evidence" value="ECO:0007669"/>
    <property type="project" value="TreeGrafter"/>
</dbReference>
<evidence type="ECO:0000259" key="1">
    <source>
        <dbReference type="Pfam" id="PF01370"/>
    </source>
</evidence>
<keyword evidence="3" id="KW-1185">Reference proteome</keyword>
<dbReference type="AlphaFoldDB" id="A0AAW9RCP5"/>
<dbReference type="Gene3D" id="3.40.50.720">
    <property type="entry name" value="NAD(P)-binding Rossmann-like Domain"/>
    <property type="match status" value="1"/>
</dbReference>
<evidence type="ECO:0000313" key="2">
    <source>
        <dbReference type="EMBL" id="MEJ8567144.1"/>
    </source>
</evidence>
<proteinExistence type="predicted"/>
<dbReference type="InterPro" id="IPR001509">
    <property type="entry name" value="Epimerase_deHydtase"/>
</dbReference>
<organism evidence="2 3">
    <name type="scientific">Elongatibacter sediminis</name>
    <dbReference type="NCBI Taxonomy" id="3119006"/>
    <lineage>
        <taxon>Bacteria</taxon>
        <taxon>Pseudomonadati</taxon>
        <taxon>Pseudomonadota</taxon>
        <taxon>Gammaproteobacteria</taxon>
        <taxon>Chromatiales</taxon>
        <taxon>Wenzhouxiangellaceae</taxon>
        <taxon>Elongatibacter</taxon>
    </lineage>
</organism>
<evidence type="ECO:0000313" key="3">
    <source>
        <dbReference type="Proteomes" id="UP001359886"/>
    </source>
</evidence>
<sequence>MPAEPASHHTVFLTGATGFIGRHIQATLLGAGCTVRALVRPGSANAEHVDPRCQAVEAALSDGPALERAVADCTAVIYCAGSVRGRVLDDFLPANEAGVRQLMQALAGVGPPPPTLLISSLAAGQPELSDYAQSKLLGEQALRRYAPGGWTILRPPAVYGPGDREMRPILRMARSGWIAHAGPASQRVSLIHAADLARAVLAWLHAWPASAGRLYTLDDGREGGYDWHAIAAAAGRDNPRLLRVPTGLLRAIANLNLGLSRLLGYPPMLTPGKVEELTQADWLCDNTALSADTGWQPRIELAQGLRQTLDDFRSTT</sequence>
<accession>A0AAW9RCP5</accession>
<dbReference type="Proteomes" id="UP001359886">
    <property type="component" value="Unassembled WGS sequence"/>
</dbReference>
<dbReference type="PANTHER" id="PTHR48079:SF6">
    <property type="entry name" value="NAD(P)-BINDING DOMAIN-CONTAINING PROTEIN-RELATED"/>
    <property type="match status" value="1"/>
</dbReference>
<dbReference type="RefSeq" id="WP_354694461.1">
    <property type="nucleotide sequence ID" value="NZ_JAZHOG010000003.1"/>
</dbReference>
<feature type="domain" description="NAD-dependent epimerase/dehydratase" evidence="1">
    <location>
        <begin position="11"/>
        <end position="206"/>
    </location>
</feature>
<protein>
    <submittedName>
        <fullName evidence="2">NAD(P)-dependent oxidoreductase</fullName>
    </submittedName>
</protein>
<dbReference type="PANTHER" id="PTHR48079">
    <property type="entry name" value="PROTEIN YEEZ"/>
    <property type="match status" value="1"/>
</dbReference>
<name>A0AAW9RCP5_9GAMM</name>
<dbReference type="InterPro" id="IPR036291">
    <property type="entry name" value="NAD(P)-bd_dom_sf"/>
</dbReference>
<dbReference type="GO" id="GO:0005737">
    <property type="term" value="C:cytoplasm"/>
    <property type="evidence" value="ECO:0007669"/>
    <property type="project" value="TreeGrafter"/>
</dbReference>
<gene>
    <name evidence="2" type="ORF">V3330_05855</name>
</gene>
<dbReference type="SUPFAM" id="SSF51735">
    <property type="entry name" value="NAD(P)-binding Rossmann-fold domains"/>
    <property type="match status" value="1"/>
</dbReference>
<dbReference type="Pfam" id="PF01370">
    <property type="entry name" value="Epimerase"/>
    <property type="match status" value="1"/>
</dbReference>
<dbReference type="EMBL" id="JAZHOG010000003">
    <property type="protein sequence ID" value="MEJ8567144.1"/>
    <property type="molecule type" value="Genomic_DNA"/>
</dbReference>
<reference evidence="2 3" key="1">
    <citation type="submission" date="2024-02" db="EMBL/GenBank/DDBJ databases">
        <title>A novel Wenzhouxiangellaceae bacterium, isolated from coastal sediments.</title>
        <authorList>
            <person name="Du Z.-J."/>
            <person name="Ye Y.-Q."/>
            <person name="Zhang X.-Y."/>
        </authorList>
    </citation>
    <scope>NUCLEOTIDE SEQUENCE [LARGE SCALE GENOMIC DNA]</scope>
    <source>
        <strain evidence="2 3">CH-27</strain>
    </source>
</reference>